<dbReference type="PROSITE" id="PS51679">
    <property type="entry name" value="SAM_MT_C5"/>
    <property type="match status" value="1"/>
</dbReference>
<dbReference type="SUPFAM" id="SSF53335">
    <property type="entry name" value="S-adenosyl-L-methionine-dependent methyltransferases"/>
    <property type="match status" value="1"/>
</dbReference>
<keyword evidence="4 7" id="KW-0949">S-adenosyl-L-methionine</keyword>
<dbReference type="EMBL" id="JAPNKA010000001">
    <property type="protein sequence ID" value="MCY1074818.1"/>
    <property type="molecule type" value="Genomic_DNA"/>
</dbReference>
<organism evidence="9 10">
    <name type="scientific">Archangium lansingense</name>
    <dbReference type="NCBI Taxonomy" id="2995310"/>
    <lineage>
        <taxon>Bacteria</taxon>
        <taxon>Pseudomonadati</taxon>
        <taxon>Myxococcota</taxon>
        <taxon>Myxococcia</taxon>
        <taxon>Myxococcales</taxon>
        <taxon>Cystobacterineae</taxon>
        <taxon>Archangiaceae</taxon>
        <taxon>Archangium</taxon>
    </lineage>
</organism>
<dbReference type="GO" id="GO:0008168">
    <property type="term" value="F:methyltransferase activity"/>
    <property type="evidence" value="ECO:0007669"/>
    <property type="project" value="UniProtKB-KW"/>
</dbReference>
<dbReference type="RefSeq" id="WP_267533774.1">
    <property type="nucleotide sequence ID" value="NZ_JAPNKA010000001.1"/>
</dbReference>
<sequence length="510" mass="57787">MASIEAKLKRIRAGEPPRLLDLFSGCGGLALGFVSAGCVSVGGVELDADAARSYARNFHPLESGRPDEWHASSKNILQYPPEAMLKHLERSSSKDGKEGVDLIVGGPPCPAFTRIGRAKLRQVRQHPEAFKHDPRATLYLEYLKYVEELKPVALVMENVPDVLNWGGLNLGDIICSELDRRDYKCAYTLLNAANYGVPQMRDRFFLVAVHKKARIDPVFPFPTRRVDFPPGYSGTRKVALKNILAGDRLSSPWYKEPPLPDSNAPPPVTAGEALGDLPRIRDHLKNAGRRGPRNLDGHLEYGDKSPSTYARLLKNWPRFESPGYLRDHVTRYLTLRDYRLFKVMKPGEDYPKAYAYAVRAFEKRLTRERRKGQVPPEGSREYKELRAEYVPPYDPGKFPNKWRKMGATEPARTLMAHLGKDTYSHIHYDSNQKRVISVREAARLQSFPDGFRFEGRMNSAFRQIGNSVPPLLAWAIADELLLHLEVKTRNPWPERVRENDPAQGTKVRVA</sequence>
<dbReference type="InterPro" id="IPR029063">
    <property type="entry name" value="SAM-dependent_MTases_sf"/>
</dbReference>
<name>A0ABT3ZZI9_9BACT</name>
<dbReference type="InterPro" id="IPR001525">
    <property type="entry name" value="C5_MeTfrase"/>
</dbReference>
<gene>
    <name evidence="9" type="ORF">OV287_09985</name>
</gene>
<comment type="catalytic activity">
    <reaction evidence="6">
        <text>a 2'-deoxycytidine in DNA + S-adenosyl-L-methionine = a 5-methyl-2'-deoxycytidine in DNA + S-adenosyl-L-homocysteine + H(+)</text>
        <dbReference type="Rhea" id="RHEA:13681"/>
        <dbReference type="Rhea" id="RHEA-COMP:11369"/>
        <dbReference type="Rhea" id="RHEA-COMP:11370"/>
        <dbReference type="ChEBI" id="CHEBI:15378"/>
        <dbReference type="ChEBI" id="CHEBI:57856"/>
        <dbReference type="ChEBI" id="CHEBI:59789"/>
        <dbReference type="ChEBI" id="CHEBI:85452"/>
        <dbReference type="ChEBI" id="CHEBI:85454"/>
        <dbReference type="EC" id="2.1.1.37"/>
    </reaction>
</comment>
<dbReference type="EC" id="2.1.1.37" evidence="1"/>
<protein>
    <recommendedName>
        <fullName evidence="1">DNA (cytosine-5-)-methyltransferase</fullName>
        <ecNumber evidence="1">2.1.1.37</ecNumber>
    </recommendedName>
</protein>
<evidence type="ECO:0000313" key="9">
    <source>
        <dbReference type="EMBL" id="MCY1074818.1"/>
    </source>
</evidence>
<dbReference type="InterPro" id="IPR031303">
    <property type="entry name" value="C5_meth_CS"/>
</dbReference>
<dbReference type="Gene3D" id="3.40.50.150">
    <property type="entry name" value="Vaccinia Virus protein VP39"/>
    <property type="match status" value="1"/>
</dbReference>
<feature type="active site" evidence="7">
    <location>
        <position position="109"/>
    </location>
</feature>
<evidence type="ECO:0000256" key="6">
    <source>
        <dbReference type="ARBA" id="ARBA00047422"/>
    </source>
</evidence>
<evidence type="ECO:0000256" key="7">
    <source>
        <dbReference type="PROSITE-ProRule" id="PRU01016"/>
    </source>
</evidence>
<dbReference type="PRINTS" id="PR00105">
    <property type="entry name" value="C5METTRFRASE"/>
</dbReference>
<dbReference type="Pfam" id="PF00145">
    <property type="entry name" value="DNA_methylase"/>
    <property type="match status" value="2"/>
</dbReference>
<comment type="caution">
    <text evidence="9">The sequence shown here is derived from an EMBL/GenBank/DDBJ whole genome shotgun (WGS) entry which is preliminary data.</text>
</comment>
<dbReference type="PANTHER" id="PTHR10629:SF52">
    <property type="entry name" value="DNA (CYTOSINE-5)-METHYLTRANSFERASE 1"/>
    <property type="match status" value="1"/>
</dbReference>
<dbReference type="Gene3D" id="3.90.120.10">
    <property type="entry name" value="DNA Methylase, subunit A, domain 2"/>
    <property type="match status" value="1"/>
</dbReference>
<evidence type="ECO:0000256" key="3">
    <source>
        <dbReference type="ARBA" id="ARBA00022679"/>
    </source>
</evidence>
<evidence type="ECO:0000256" key="1">
    <source>
        <dbReference type="ARBA" id="ARBA00011975"/>
    </source>
</evidence>
<dbReference type="NCBIfam" id="TIGR00675">
    <property type="entry name" value="dcm"/>
    <property type="match status" value="1"/>
</dbReference>
<keyword evidence="5" id="KW-0680">Restriction system</keyword>
<evidence type="ECO:0000256" key="2">
    <source>
        <dbReference type="ARBA" id="ARBA00022603"/>
    </source>
</evidence>
<keyword evidence="2 7" id="KW-0489">Methyltransferase</keyword>
<comment type="similarity">
    <text evidence="7 8">Belongs to the class I-like SAM-binding methyltransferase superfamily. C5-methyltransferase family.</text>
</comment>
<evidence type="ECO:0000256" key="5">
    <source>
        <dbReference type="ARBA" id="ARBA00022747"/>
    </source>
</evidence>
<dbReference type="InterPro" id="IPR050390">
    <property type="entry name" value="C5-Methyltransferase"/>
</dbReference>
<dbReference type="PANTHER" id="PTHR10629">
    <property type="entry name" value="CYTOSINE-SPECIFIC METHYLTRANSFERASE"/>
    <property type="match status" value="1"/>
</dbReference>
<evidence type="ECO:0000256" key="4">
    <source>
        <dbReference type="ARBA" id="ARBA00022691"/>
    </source>
</evidence>
<evidence type="ECO:0000256" key="8">
    <source>
        <dbReference type="RuleBase" id="RU000416"/>
    </source>
</evidence>
<dbReference type="Proteomes" id="UP001207654">
    <property type="component" value="Unassembled WGS sequence"/>
</dbReference>
<dbReference type="GO" id="GO:0032259">
    <property type="term" value="P:methylation"/>
    <property type="evidence" value="ECO:0007669"/>
    <property type="project" value="UniProtKB-KW"/>
</dbReference>
<proteinExistence type="inferred from homology"/>
<evidence type="ECO:0000313" key="10">
    <source>
        <dbReference type="Proteomes" id="UP001207654"/>
    </source>
</evidence>
<keyword evidence="3 7" id="KW-0808">Transferase</keyword>
<reference evidence="9 10" key="1">
    <citation type="submission" date="2022-11" db="EMBL/GenBank/DDBJ databases">
        <title>Minimal conservation of predation-associated metabolite biosynthetic gene clusters underscores biosynthetic potential of Myxococcota including descriptions for ten novel species: Archangium lansinium sp. nov., Myxococcus landrumus sp. nov., Nannocystis bai.</title>
        <authorList>
            <person name="Ahearne A."/>
            <person name="Stevens C."/>
            <person name="Phillips K."/>
        </authorList>
    </citation>
    <scope>NUCLEOTIDE SEQUENCE [LARGE SCALE GENOMIC DNA]</scope>
    <source>
        <strain evidence="9 10">MIWBW</strain>
    </source>
</reference>
<dbReference type="PROSITE" id="PS00095">
    <property type="entry name" value="C5_MTASE_2"/>
    <property type="match status" value="1"/>
</dbReference>
<keyword evidence="10" id="KW-1185">Reference proteome</keyword>
<accession>A0ABT3ZZI9</accession>